<protein>
    <submittedName>
        <fullName evidence="2">Uncharacterized protein</fullName>
    </submittedName>
</protein>
<comment type="caution">
    <text evidence="2">The sequence shown here is derived from an EMBL/GenBank/DDBJ whole genome shotgun (WGS) entry which is preliminary data.</text>
</comment>
<evidence type="ECO:0000256" key="1">
    <source>
        <dbReference type="SAM" id="MobiDB-lite"/>
    </source>
</evidence>
<dbReference type="EMBL" id="AMZH03001870">
    <property type="protein sequence ID" value="RRT77674.1"/>
    <property type="molecule type" value="Genomic_DNA"/>
</dbReference>
<evidence type="ECO:0000313" key="2">
    <source>
        <dbReference type="EMBL" id="RRT77674.1"/>
    </source>
</evidence>
<dbReference type="AlphaFoldDB" id="A0A427AN77"/>
<name>A0A427AN77_ENSVE</name>
<reference evidence="2 3" key="1">
    <citation type="journal article" date="2014" name="Agronomy (Basel)">
        <title>A Draft Genome Sequence for Ensete ventricosum, the Drought-Tolerant Tree Against Hunger.</title>
        <authorList>
            <person name="Harrison J."/>
            <person name="Moore K.A."/>
            <person name="Paszkiewicz K."/>
            <person name="Jones T."/>
            <person name="Grant M."/>
            <person name="Ambacheew D."/>
            <person name="Muzemil S."/>
            <person name="Studholme D.J."/>
        </authorList>
    </citation>
    <scope>NUCLEOTIDE SEQUENCE [LARGE SCALE GENOMIC DNA]</scope>
</reference>
<evidence type="ECO:0000313" key="3">
    <source>
        <dbReference type="Proteomes" id="UP000287651"/>
    </source>
</evidence>
<accession>A0A427AN77</accession>
<proteinExistence type="predicted"/>
<sequence>MRCGARRAQPCITRLGLRLLGLGVRIGLYDDPVFSDTPRHHTHKQPQHGAMVDPGPSHETQQIAYGRRQTVGPIANDDGVVTFDALLEPPDTTSPLLSFLGE</sequence>
<gene>
    <name evidence="2" type="ORF">B296_00000845</name>
</gene>
<feature type="region of interest" description="Disordered" evidence="1">
    <location>
        <begin position="37"/>
        <end position="58"/>
    </location>
</feature>
<dbReference type="Proteomes" id="UP000287651">
    <property type="component" value="Unassembled WGS sequence"/>
</dbReference>
<organism evidence="2 3">
    <name type="scientific">Ensete ventricosum</name>
    <name type="common">Abyssinian banana</name>
    <name type="synonym">Musa ensete</name>
    <dbReference type="NCBI Taxonomy" id="4639"/>
    <lineage>
        <taxon>Eukaryota</taxon>
        <taxon>Viridiplantae</taxon>
        <taxon>Streptophyta</taxon>
        <taxon>Embryophyta</taxon>
        <taxon>Tracheophyta</taxon>
        <taxon>Spermatophyta</taxon>
        <taxon>Magnoliopsida</taxon>
        <taxon>Liliopsida</taxon>
        <taxon>Zingiberales</taxon>
        <taxon>Musaceae</taxon>
        <taxon>Ensete</taxon>
    </lineage>
</organism>